<dbReference type="InterPro" id="IPR029058">
    <property type="entry name" value="AB_hydrolase_fold"/>
</dbReference>
<dbReference type="Proteomes" id="UP000190744">
    <property type="component" value="Unassembled WGS sequence"/>
</dbReference>
<proteinExistence type="inferred from homology"/>
<dbReference type="GO" id="GO:0017000">
    <property type="term" value="P:antibiotic biosynthetic process"/>
    <property type="evidence" value="ECO:0007669"/>
    <property type="project" value="UniProtKB-ARBA"/>
</dbReference>
<dbReference type="EMBL" id="LJBN01000186">
    <property type="protein sequence ID" value="OOQ84080.1"/>
    <property type="molecule type" value="Genomic_DNA"/>
</dbReference>
<name>A0A1S9RFL1_PENBI</name>
<evidence type="ECO:0000256" key="1">
    <source>
        <dbReference type="ARBA" id="ARBA00029464"/>
    </source>
</evidence>
<dbReference type="GO" id="GO:0072330">
    <property type="term" value="P:monocarboxylic acid biosynthetic process"/>
    <property type="evidence" value="ECO:0007669"/>
    <property type="project" value="UniProtKB-ARBA"/>
</dbReference>
<sequence length="147" mass="16949">MFEPQTSVEPRPMVVTFGTPVGHPSLASDMNFVNLYPFNDIETILLRPMLFNSGDQAHSREFSEDTYANTGEPKVLFWVDLYDRCQAFIANPGNMVQNKRIVIAQTPRPMYSPQLIYSEADLFHFIMTEIYPMNLSLSALIKRRQLR</sequence>
<dbReference type="InterPro" id="IPR051411">
    <property type="entry name" value="Polyketide_trans_af380"/>
</dbReference>
<dbReference type="AlphaFoldDB" id="A0A1S9RFL1"/>
<dbReference type="Gene3D" id="3.40.50.1820">
    <property type="entry name" value="alpha/beta hydrolase"/>
    <property type="match status" value="1"/>
</dbReference>
<dbReference type="PANTHER" id="PTHR47751:SF1">
    <property type="entry name" value="SUPERFAMILY HYDROLASE, PUTATIVE (AFU_ORTHOLOGUE AFUA_2G16580)-RELATED"/>
    <property type="match status" value="1"/>
</dbReference>
<comment type="similarity">
    <text evidence="1">Belongs to the polyketide transferase af380 family.</text>
</comment>
<protein>
    <submittedName>
        <fullName evidence="2">Uncharacterized protein</fullName>
    </submittedName>
</protein>
<evidence type="ECO:0000313" key="2">
    <source>
        <dbReference type="EMBL" id="OOQ84080.1"/>
    </source>
</evidence>
<accession>A0A1S9RFL1</accession>
<dbReference type="PANTHER" id="PTHR47751">
    <property type="entry name" value="SUPERFAMILY HYDROLASE, PUTATIVE (AFU_ORTHOLOGUE AFUA_2G16580)-RELATED"/>
    <property type="match status" value="1"/>
</dbReference>
<organism evidence="2 3">
    <name type="scientific">Penicillium brasilianum</name>
    <dbReference type="NCBI Taxonomy" id="104259"/>
    <lineage>
        <taxon>Eukaryota</taxon>
        <taxon>Fungi</taxon>
        <taxon>Dikarya</taxon>
        <taxon>Ascomycota</taxon>
        <taxon>Pezizomycotina</taxon>
        <taxon>Eurotiomycetes</taxon>
        <taxon>Eurotiomycetidae</taxon>
        <taxon>Eurotiales</taxon>
        <taxon>Aspergillaceae</taxon>
        <taxon>Penicillium</taxon>
    </lineage>
</organism>
<evidence type="ECO:0000313" key="3">
    <source>
        <dbReference type="Proteomes" id="UP000190744"/>
    </source>
</evidence>
<comment type="caution">
    <text evidence="2">The sequence shown here is derived from an EMBL/GenBank/DDBJ whole genome shotgun (WGS) entry which is preliminary data.</text>
</comment>
<gene>
    <name evidence="2" type="ORF">PEBR_32166</name>
</gene>
<dbReference type="Gene3D" id="1.10.10.800">
    <property type="match status" value="1"/>
</dbReference>
<reference evidence="3" key="1">
    <citation type="submission" date="2015-09" db="EMBL/GenBank/DDBJ databases">
        <authorList>
            <person name="Fill T.P."/>
            <person name="Baretta J.F."/>
            <person name="de Almeida L.G."/>
            <person name="Rocha M."/>
            <person name="de Souza D.H."/>
            <person name="Malavazi I."/>
            <person name="Cerdeira L.T."/>
            <person name="Hong H."/>
            <person name="Samborskyy M."/>
            <person name="de Vasconcelos A.T."/>
            <person name="Leadlay P."/>
            <person name="Rodrigues-Filho E."/>
        </authorList>
    </citation>
    <scope>NUCLEOTIDE SEQUENCE [LARGE SCALE GENOMIC DNA]</scope>
    <source>
        <strain evidence="3">LaBioMMi 136</strain>
    </source>
</reference>